<dbReference type="EMBL" id="CP002780">
    <property type="protein sequence ID" value="AEG58959.1"/>
    <property type="molecule type" value="Genomic_DNA"/>
</dbReference>
<name>F6DTE2_DESRL</name>
<evidence type="ECO:0000313" key="2">
    <source>
        <dbReference type="EMBL" id="AEG58959.1"/>
    </source>
</evidence>
<feature type="chain" id="PRO_5003333442" evidence="1">
    <location>
        <begin position="26"/>
        <end position="750"/>
    </location>
</feature>
<evidence type="ECO:0000313" key="3">
    <source>
        <dbReference type="Proteomes" id="UP000009234"/>
    </source>
</evidence>
<sequence length="750" mass="84242">MKKQLLKILTLTLIIACLGAVPLQAETKHMQWITIQNLKDRNGNPLSDRNVYGYFQDFGSNQIFVECDSTGKPSGRCYYNTQEIKVTTEEVVVDYQKKKYEDWTKTKRVDPVDVTLMAPNVMTGTSWDWDYYDQTGEMRSLAKGPVQWPGNTGAYLIPGSDPDYWLIVAKVYNPNPFSVKATVSVDLSDWRNGFSEYDNNNALALTKNVDVILEANDTKFVLINRGKKYPIIGEEIEWRSEVNMDAWSEAYYTASVTENLDPELPDSLKPNKGFISFTNYSGKPPEPNNLSGGYTMTHYIRCYPEGVSSNSSNYWLFDGTVSLVQTGWAVTPGSSSKNPDLAKQKMETFFSGRAPDQVPYVDHDGNSKIIDNIRFSKLENNGVQVSNPQQNYFDNPGPVLVDYTNAADYNLNVKVLSTDAPGYAGWIDSLPVLKYELTFLEFYRFQPTVGTDVGKLVKEVIPGYIVRASTINRPYFEITDTYTDYNITLVKASRSENNYYSVKIQHYVTIRGINNSQVRVTFPNCSLASPNFWAGKGGIDAYLDDRIGYNVNVIPNISDQSSGLLNTFSLGDITLEPGESKVVYSGPVTSEIMVYQTVGRGEGYSPLYLNQTYVDDAVRNVAPSYFSWVGEMAFLSTGNQIVINPSGSDVLSLNNAYAKYKDKKDYKYKDIGFVALDGPKFIRKLSYFNGEGLAMKASDEVWAQIMANKILTSRVNPSVSSTMYAAFWPAMTYVSKTGWSCSLSYYNIFY</sequence>
<dbReference type="STRING" id="696281.Desru_0674"/>
<dbReference type="RefSeq" id="WP_013840733.1">
    <property type="nucleotide sequence ID" value="NC_015589.1"/>
</dbReference>
<evidence type="ECO:0000256" key="1">
    <source>
        <dbReference type="SAM" id="SignalP"/>
    </source>
</evidence>
<reference evidence="3" key="1">
    <citation type="submission" date="2011-05" db="EMBL/GenBank/DDBJ databases">
        <title>Complete sequence of Desulfotomaculum ruminis DSM 2154.</title>
        <authorList>
            <person name="Lucas S."/>
            <person name="Copeland A."/>
            <person name="Lapidus A."/>
            <person name="Cheng J.-F."/>
            <person name="Goodwin L."/>
            <person name="Pitluck S."/>
            <person name="Lu M."/>
            <person name="Detter J.C."/>
            <person name="Han C."/>
            <person name="Tapia R."/>
            <person name="Land M."/>
            <person name="Hauser L."/>
            <person name="Kyrpides N."/>
            <person name="Ivanova N."/>
            <person name="Mikhailova N."/>
            <person name="Pagani I."/>
            <person name="Stams A.J.M."/>
            <person name="Plugge C.M."/>
            <person name="Muyzer G."/>
            <person name="Kuever J."/>
            <person name="Parshina S.N."/>
            <person name="Ivanova A.E."/>
            <person name="Nazina T.N."/>
            <person name="Brambilla E."/>
            <person name="Spring S."/>
            <person name="Klenk H.-P."/>
            <person name="Woyke T."/>
        </authorList>
    </citation>
    <scope>NUCLEOTIDE SEQUENCE [LARGE SCALE GENOMIC DNA]</scope>
    <source>
        <strain evidence="3">ATCC 23193 / DSM 2154 / NCIB 8452 / DL</strain>
    </source>
</reference>
<organism evidence="2 3">
    <name type="scientific">Desulforamulus ruminis (strain ATCC 23193 / DSM 2154 / NCIMB 8452 / DL)</name>
    <name type="common">Desulfotomaculum ruminis</name>
    <dbReference type="NCBI Taxonomy" id="696281"/>
    <lineage>
        <taxon>Bacteria</taxon>
        <taxon>Bacillati</taxon>
        <taxon>Bacillota</taxon>
        <taxon>Clostridia</taxon>
        <taxon>Eubacteriales</taxon>
        <taxon>Peptococcaceae</taxon>
        <taxon>Desulforamulus</taxon>
    </lineage>
</organism>
<keyword evidence="3" id="KW-1185">Reference proteome</keyword>
<dbReference type="eggNOG" id="ENOG50341CY">
    <property type="taxonomic scope" value="Bacteria"/>
</dbReference>
<dbReference type="AlphaFoldDB" id="F6DTE2"/>
<keyword evidence="1" id="KW-0732">Signal</keyword>
<protein>
    <submittedName>
        <fullName evidence="2">Uncharacterized protein</fullName>
    </submittedName>
</protein>
<dbReference type="KEGG" id="dru:Desru_0674"/>
<accession>F6DTE2</accession>
<gene>
    <name evidence="2" type="ordered locus">Desru_0674</name>
</gene>
<dbReference type="Proteomes" id="UP000009234">
    <property type="component" value="Chromosome"/>
</dbReference>
<proteinExistence type="predicted"/>
<feature type="signal peptide" evidence="1">
    <location>
        <begin position="1"/>
        <end position="25"/>
    </location>
</feature>
<reference evidence="2 3" key="2">
    <citation type="journal article" date="2012" name="Stand. Genomic Sci.">
        <title>Complete genome sequence of the sulfate-reducing firmicute Desulfotomaculum ruminis type strain (DL(T)).</title>
        <authorList>
            <person name="Spring S."/>
            <person name="Visser M."/>
            <person name="Lu M."/>
            <person name="Copeland A."/>
            <person name="Lapidus A."/>
            <person name="Lucas S."/>
            <person name="Cheng J.F."/>
            <person name="Han C."/>
            <person name="Tapia R."/>
            <person name="Goodwin L.A."/>
            <person name="Pitluck S."/>
            <person name="Ivanova N."/>
            <person name="Land M."/>
            <person name="Hauser L."/>
            <person name="Larimer F."/>
            <person name="Rohde M."/>
            <person name="Goker M."/>
            <person name="Detter J.C."/>
            <person name="Kyrpides N.C."/>
            <person name="Woyke T."/>
            <person name="Schaap P.J."/>
            <person name="Plugge C.M."/>
            <person name="Muyzer G."/>
            <person name="Kuever J."/>
            <person name="Pereira I.A."/>
            <person name="Parshina S.N."/>
            <person name="Bernier-Latmani R."/>
            <person name="Stams A.J."/>
            <person name="Klenk H.P."/>
        </authorList>
    </citation>
    <scope>NUCLEOTIDE SEQUENCE [LARGE SCALE GENOMIC DNA]</scope>
    <source>
        <strain evidence="3">ATCC 23193 / DSM 2154 / NCIB 8452 / DL</strain>
    </source>
</reference>
<dbReference type="OrthoDB" id="1718828at2"/>
<dbReference type="HOGENOM" id="CLU_377554_0_0_9"/>